<dbReference type="AlphaFoldDB" id="A0AAN6PEP4"/>
<dbReference type="Pfam" id="PF24883">
    <property type="entry name" value="NPHP3_N"/>
    <property type="match status" value="1"/>
</dbReference>
<gene>
    <name evidence="4" type="ORF">C8A01DRAFT_46930</name>
</gene>
<dbReference type="Proteomes" id="UP001303115">
    <property type="component" value="Unassembled WGS sequence"/>
</dbReference>
<reference evidence="5" key="1">
    <citation type="journal article" date="2023" name="Mol. Phylogenet. Evol.">
        <title>Genome-scale phylogeny and comparative genomics of the fungal order Sordariales.</title>
        <authorList>
            <person name="Hensen N."/>
            <person name="Bonometti L."/>
            <person name="Westerberg I."/>
            <person name="Brannstrom I.O."/>
            <person name="Guillou S."/>
            <person name="Cros-Aarteil S."/>
            <person name="Calhoun S."/>
            <person name="Haridas S."/>
            <person name="Kuo A."/>
            <person name="Mondo S."/>
            <person name="Pangilinan J."/>
            <person name="Riley R."/>
            <person name="LaButti K."/>
            <person name="Andreopoulos B."/>
            <person name="Lipzen A."/>
            <person name="Chen C."/>
            <person name="Yan M."/>
            <person name="Daum C."/>
            <person name="Ng V."/>
            <person name="Clum A."/>
            <person name="Steindorff A."/>
            <person name="Ohm R.A."/>
            <person name="Martin F."/>
            <person name="Silar P."/>
            <person name="Natvig D.O."/>
            <person name="Lalanne C."/>
            <person name="Gautier V."/>
            <person name="Ament-Velasquez S.L."/>
            <person name="Kruys A."/>
            <person name="Hutchinson M.I."/>
            <person name="Powell A.J."/>
            <person name="Barry K."/>
            <person name="Miller A.N."/>
            <person name="Grigoriev I.V."/>
            <person name="Debuchy R."/>
            <person name="Gladieux P."/>
            <person name="Hiltunen Thoren M."/>
            <person name="Johannesson H."/>
        </authorList>
    </citation>
    <scope>NUCLEOTIDE SEQUENCE [LARGE SCALE GENOMIC DNA]</scope>
    <source>
        <strain evidence="5">CBS 284.82</strain>
    </source>
</reference>
<dbReference type="PANTHER" id="PTHR10039">
    <property type="entry name" value="AMELOGENIN"/>
    <property type="match status" value="1"/>
</dbReference>
<organism evidence="4 5">
    <name type="scientific">Parachaetomium inaequale</name>
    <dbReference type="NCBI Taxonomy" id="2588326"/>
    <lineage>
        <taxon>Eukaryota</taxon>
        <taxon>Fungi</taxon>
        <taxon>Dikarya</taxon>
        <taxon>Ascomycota</taxon>
        <taxon>Pezizomycotina</taxon>
        <taxon>Sordariomycetes</taxon>
        <taxon>Sordariomycetidae</taxon>
        <taxon>Sordariales</taxon>
        <taxon>Chaetomiaceae</taxon>
        <taxon>Parachaetomium</taxon>
    </lineage>
</organism>
<protein>
    <recommendedName>
        <fullName evidence="3">Nephrocystin 3-like N-terminal domain-containing protein</fullName>
    </recommendedName>
</protein>
<evidence type="ECO:0000313" key="4">
    <source>
        <dbReference type="EMBL" id="KAK4039594.1"/>
    </source>
</evidence>
<evidence type="ECO:0000256" key="2">
    <source>
        <dbReference type="SAM" id="MobiDB-lite"/>
    </source>
</evidence>
<feature type="region of interest" description="Disordered" evidence="2">
    <location>
        <begin position="632"/>
        <end position="658"/>
    </location>
</feature>
<evidence type="ECO:0000313" key="5">
    <source>
        <dbReference type="Proteomes" id="UP001303115"/>
    </source>
</evidence>
<evidence type="ECO:0000259" key="3">
    <source>
        <dbReference type="Pfam" id="PF24883"/>
    </source>
</evidence>
<evidence type="ECO:0000256" key="1">
    <source>
        <dbReference type="ARBA" id="ARBA00022737"/>
    </source>
</evidence>
<keyword evidence="5" id="KW-1185">Reference proteome</keyword>
<dbReference type="InterPro" id="IPR056884">
    <property type="entry name" value="NPHP3-like_N"/>
</dbReference>
<sequence length="1040" mass="116192">MCSTSNSQEFTGILLSTAGIVFLGTPHRGSAAAGIGEIARKAASVLLMDTNACILDSLSLKNSDLERCQETFSSLWLKHDFRVKTFQEGLPLKLPFRLGQSRMSKHTRSQTHGRKDGTCVVSHFFNHRGQILERSVAGMFHSVLYQLGTLYPACMGVFTEYELEDLEFFESTDPETYLKVLQSGLRQIFSNPSLSPQRTIIFIDALDECDGDEAAQAGYFWAELTSEAHKHGVQLDVCISRREYPSITVRDCLEIRMETYNLQDIQQYISQKLDLTDVSPGDAQDIHETIAQRSNAIFLWVVLAVGGILKDFESGKNAKQILQRTKTLPKALEDLFAQILEGMDPDKLQMALRLFQWAVLPTDRLRIREWHHILAFLRKQPPRSLKEWRESEYYTETDAQLERQIRELSRGLVEVKAGPEITDSTAGEVASLLAGAGSLDSTAGDSRVVQPIHETVAEFLTSGRANTLFKQDLEYDFVGEGHMAIASACLDYIRIAEFDNLVAARRRYLLVSRFGSLRCISSWVSRDSSRFREGLHRSPSFMSSASAHSTKALPQEAGETNILDDLRCISSWISLDSFRFREGQHRSPSFMSSVSAHSTKALHQEDGETNIPEVGVLVPRFARLGKALGKEPGEAELSTDSSASSILSVPDSSSLEEPDAPCAAIGPAIKPCPPEEFGQLFPSPACLSIRHDEFSFDRETNLRVDFEPAEGKGGEPLQLFHLRIDSVIQREFSLYRYRFDSGRVLCSSRREYARGSTPGNDRMEDSGTKPLVGSSASRTRVSYVQLADAIRLEFSNRTTVSLVDEDCEENARYRFEYQGTEYLWTQSVNVGFDDNIKFRLIRAGNENDSIASIDSQPKGVKGWGDWTPPCSMHITDKPTLQNAEVADVILATGLVALLDYCMRPRMNPAMKHDSGTRVQPEADSGSDPFWAADKVRAAVSDADGDEAVVGSTKSQTLEEDPALTSYALNRLFVHAKEAHKLGADPAELLQKLDRHECWERWRFLQEGVTAKEDLWDFLETRGLDSWIPSHVERPAGKDEA</sequence>
<feature type="compositionally biased region" description="Low complexity" evidence="2">
    <location>
        <begin position="638"/>
        <end position="653"/>
    </location>
</feature>
<feature type="region of interest" description="Disordered" evidence="2">
    <location>
        <begin position="753"/>
        <end position="774"/>
    </location>
</feature>
<dbReference type="EMBL" id="MU854396">
    <property type="protein sequence ID" value="KAK4039594.1"/>
    <property type="molecule type" value="Genomic_DNA"/>
</dbReference>
<name>A0AAN6PEP4_9PEZI</name>
<dbReference type="PANTHER" id="PTHR10039:SF5">
    <property type="entry name" value="NACHT DOMAIN-CONTAINING PROTEIN"/>
    <property type="match status" value="1"/>
</dbReference>
<keyword evidence="1" id="KW-0677">Repeat</keyword>
<feature type="domain" description="Nephrocystin 3-like N-terminal" evidence="3">
    <location>
        <begin position="114"/>
        <end position="240"/>
    </location>
</feature>
<proteinExistence type="predicted"/>
<comment type="caution">
    <text evidence="4">The sequence shown here is derived from an EMBL/GenBank/DDBJ whole genome shotgun (WGS) entry which is preliminary data.</text>
</comment>
<accession>A0AAN6PEP4</accession>